<protein>
    <recommendedName>
        <fullName evidence="7">Cell division control protein</fullName>
    </recommendedName>
</protein>
<dbReference type="PIRSF" id="PIRSF001767">
    <property type="entry name" value="Cdc6"/>
    <property type="match status" value="1"/>
</dbReference>
<dbReference type="GO" id="GO:0051301">
    <property type="term" value="P:cell division"/>
    <property type="evidence" value="ECO:0007669"/>
    <property type="project" value="UniProtKB-UniRule"/>
</dbReference>
<dbReference type="GeneID" id="54780335"/>
<dbReference type="OMA" id="WPTDEVY"/>
<evidence type="ECO:0000256" key="8">
    <source>
        <dbReference type="SAM" id="MobiDB-lite"/>
    </source>
</evidence>
<dbReference type="GO" id="GO:0005634">
    <property type="term" value="C:nucleus"/>
    <property type="evidence" value="ECO:0007669"/>
    <property type="project" value="UniProtKB-SubCell"/>
</dbReference>
<feature type="compositionally biased region" description="Polar residues" evidence="8">
    <location>
        <begin position="1"/>
        <end position="11"/>
    </location>
</feature>
<evidence type="ECO:0000256" key="4">
    <source>
        <dbReference type="ARBA" id="ARBA00022705"/>
    </source>
</evidence>
<keyword evidence="3" id="KW-0132">Cell division</keyword>
<feature type="domain" description="Cdc6 C-terminal" evidence="9">
    <location>
        <begin position="372"/>
        <end position="460"/>
    </location>
</feature>
<dbReference type="Gene3D" id="1.10.8.60">
    <property type="match status" value="1"/>
</dbReference>
<dbReference type="InterPro" id="IPR054425">
    <property type="entry name" value="Cdc6_ORC1-like_ATPase_lid"/>
</dbReference>
<dbReference type="GO" id="GO:0006270">
    <property type="term" value="P:DNA replication initiation"/>
    <property type="evidence" value="ECO:0007669"/>
    <property type="project" value="UniProtKB-UniRule"/>
</dbReference>
<dbReference type="InterPro" id="IPR015163">
    <property type="entry name" value="Cdc6_C"/>
</dbReference>
<evidence type="ECO:0000313" key="12">
    <source>
        <dbReference type="EMBL" id="KAA8905254.1"/>
    </source>
</evidence>
<proteinExistence type="inferred from homology"/>
<dbReference type="InterPro" id="IPR016314">
    <property type="entry name" value="Cdc6/18"/>
</dbReference>
<dbReference type="RefSeq" id="XP_034013640.1">
    <property type="nucleotide sequence ID" value="XM_034154252.1"/>
</dbReference>
<accession>A0A642UTN3</accession>
<feature type="domain" description="ORC1/DEAH AAA+ ATPase" evidence="10">
    <location>
        <begin position="113"/>
        <end position="249"/>
    </location>
</feature>
<evidence type="ECO:0000256" key="7">
    <source>
        <dbReference type="PIRNR" id="PIRNR001767"/>
    </source>
</evidence>
<dbReference type="SUPFAM" id="SSF52540">
    <property type="entry name" value="P-loop containing nucleoside triphosphate hydrolases"/>
    <property type="match status" value="1"/>
</dbReference>
<feature type="domain" description="Cdc6/ORC1-like ATPase lid" evidence="11">
    <location>
        <begin position="276"/>
        <end position="333"/>
    </location>
</feature>
<evidence type="ECO:0000259" key="10">
    <source>
        <dbReference type="Pfam" id="PF13401"/>
    </source>
</evidence>
<dbReference type="InterPro" id="IPR049945">
    <property type="entry name" value="AAA_22"/>
</dbReference>
<evidence type="ECO:0000256" key="6">
    <source>
        <dbReference type="ARBA" id="ARBA00023306"/>
    </source>
</evidence>
<dbReference type="EMBL" id="SWFT01000050">
    <property type="protein sequence ID" value="KAA8905254.1"/>
    <property type="molecule type" value="Genomic_DNA"/>
</dbReference>
<dbReference type="InterPro" id="IPR050311">
    <property type="entry name" value="ORC1/CDC6"/>
</dbReference>
<dbReference type="GO" id="GO:0016887">
    <property type="term" value="F:ATP hydrolysis activity"/>
    <property type="evidence" value="ECO:0007669"/>
    <property type="project" value="InterPro"/>
</dbReference>
<dbReference type="InterPro" id="IPR027417">
    <property type="entry name" value="P-loop_NTPase"/>
</dbReference>
<evidence type="ECO:0000313" key="13">
    <source>
        <dbReference type="Proteomes" id="UP000449547"/>
    </source>
</evidence>
<evidence type="ECO:0000256" key="1">
    <source>
        <dbReference type="ARBA" id="ARBA00004123"/>
    </source>
</evidence>
<keyword evidence="13" id="KW-1185">Reference proteome</keyword>
<evidence type="ECO:0000259" key="9">
    <source>
        <dbReference type="Pfam" id="PF09079"/>
    </source>
</evidence>
<sequence length="474" mass="52979">MGVLKDTSNVLPPTPTKTPTKRRLQEDPNTPLPQEQSTPNKKICPSILSPEATPKKNVPSSLEIPVPASVYRQAKSLFQRGSAQNMKIDHLVGRHEEAQHLKQFFTEHLTANTSGSLYISGPPGTGKTAQLTRTLEFYRHPFRDDYLQMAGKTACVVNINCMIVQSPELIFQEIMGKLVKKVHFGKRQTCEHLGEYLRQGKCDAGHLLIVLDEMDALLTRDQQVLFDVFNLAKMAQSYPTQVIIVGIANALDFTDKFLPRLKRTGQNPKNLSFMPYTWEQIKQVVTHKLQQLPVQLFHPMAIQLCCKKASSLTGDLRKALDVCYKAVETVELEYNRNLSPFVDPPPLLLVSISHMARICASAFGTPSSSKLTALNMSQKMVLCCLTHCAANITIHEFYVTYRHIMSDRAEGVMGTLKKSEFLEVVSALEAMAVVNLSVRGKSAEMSNRQIKINVPHDELAKSVQGMGILMKLLH</sequence>
<name>A0A642UTN3_DIURU</name>
<comment type="subcellular location">
    <subcellularLocation>
        <location evidence="1">Nucleus</location>
    </subcellularLocation>
</comment>
<evidence type="ECO:0000256" key="3">
    <source>
        <dbReference type="ARBA" id="ARBA00022618"/>
    </source>
</evidence>
<dbReference type="Pfam" id="PF22606">
    <property type="entry name" value="Cdc6-ORC-like_ATPase_lid"/>
    <property type="match status" value="1"/>
</dbReference>
<comment type="caution">
    <text evidence="12">The sequence shown here is derived from an EMBL/GenBank/DDBJ whole genome shotgun (WGS) entry which is preliminary data.</text>
</comment>
<gene>
    <name evidence="12" type="ORF">DIURU_001682</name>
</gene>
<comment type="similarity">
    <text evidence="2 7">Belongs to the CDC6/cdc18 family.</text>
</comment>
<keyword evidence="5" id="KW-0539">Nucleus</keyword>
<evidence type="ECO:0000256" key="2">
    <source>
        <dbReference type="ARBA" id="ARBA00006184"/>
    </source>
</evidence>
<dbReference type="GO" id="GO:0003688">
    <property type="term" value="F:DNA replication origin binding"/>
    <property type="evidence" value="ECO:0007669"/>
    <property type="project" value="TreeGrafter"/>
</dbReference>
<dbReference type="VEuPathDB" id="FungiDB:DIURU_001682"/>
<reference evidence="12 13" key="1">
    <citation type="submission" date="2019-07" db="EMBL/GenBank/DDBJ databases">
        <title>Genome assembly of two rare yeast pathogens: Diutina rugosa and Trichomonascus ciferrii.</title>
        <authorList>
            <person name="Mixao V."/>
            <person name="Saus E."/>
            <person name="Hansen A."/>
            <person name="Lass-Flor C."/>
            <person name="Gabaldon T."/>
        </authorList>
    </citation>
    <scope>NUCLEOTIDE SEQUENCE [LARGE SCALE GENOMIC DNA]</scope>
    <source>
        <strain evidence="12 13">CBS 613</strain>
    </source>
</reference>
<organism evidence="12 13">
    <name type="scientific">Diutina rugosa</name>
    <name type="common">Yeast</name>
    <name type="synonym">Candida rugosa</name>
    <dbReference type="NCBI Taxonomy" id="5481"/>
    <lineage>
        <taxon>Eukaryota</taxon>
        <taxon>Fungi</taxon>
        <taxon>Dikarya</taxon>
        <taxon>Ascomycota</taxon>
        <taxon>Saccharomycotina</taxon>
        <taxon>Pichiomycetes</taxon>
        <taxon>Debaryomycetaceae</taxon>
        <taxon>Diutina</taxon>
    </lineage>
</organism>
<dbReference type="PANTHER" id="PTHR10763:SF26">
    <property type="entry name" value="CELL DIVISION CONTROL PROTEIN 6 HOMOLOG"/>
    <property type="match status" value="1"/>
</dbReference>
<dbReference type="Proteomes" id="UP000449547">
    <property type="component" value="Unassembled WGS sequence"/>
</dbReference>
<dbReference type="Gene3D" id="3.40.50.300">
    <property type="entry name" value="P-loop containing nucleotide triphosphate hydrolases"/>
    <property type="match status" value="1"/>
</dbReference>
<dbReference type="OrthoDB" id="1926878at2759"/>
<evidence type="ECO:0000256" key="5">
    <source>
        <dbReference type="ARBA" id="ARBA00023242"/>
    </source>
</evidence>
<dbReference type="AlphaFoldDB" id="A0A642UTN3"/>
<dbReference type="PANTHER" id="PTHR10763">
    <property type="entry name" value="CELL DIVISION CONTROL PROTEIN 6-RELATED"/>
    <property type="match status" value="1"/>
</dbReference>
<keyword evidence="6" id="KW-0131">Cell cycle</keyword>
<evidence type="ECO:0000259" key="11">
    <source>
        <dbReference type="Pfam" id="PF22606"/>
    </source>
</evidence>
<dbReference type="Pfam" id="PF13401">
    <property type="entry name" value="AAA_22"/>
    <property type="match status" value="1"/>
</dbReference>
<feature type="region of interest" description="Disordered" evidence="8">
    <location>
        <begin position="1"/>
        <end position="60"/>
    </location>
</feature>
<dbReference type="GO" id="GO:0033314">
    <property type="term" value="P:mitotic DNA replication checkpoint signaling"/>
    <property type="evidence" value="ECO:0007669"/>
    <property type="project" value="TreeGrafter"/>
</dbReference>
<dbReference type="CDD" id="cd00009">
    <property type="entry name" value="AAA"/>
    <property type="match status" value="1"/>
</dbReference>
<keyword evidence="4" id="KW-0235">DNA replication</keyword>
<dbReference type="Pfam" id="PF09079">
    <property type="entry name" value="WHD_Cdc6"/>
    <property type="match status" value="1"/>
</dbReference>